<evidence type="ECO:0000313" key="7">
    <source>
        <dbReference type="Proteomes" id="UP000436822"/>
    </source>
</evidence>
<keyword evidence="3 5" id="KW-1133">Transmembrane helix</keyword>
<feature type="transmembrane region" description="Helical" evidence="5">
    <location>
        <begin position="60"/>
        <end position="80"/>
    </location>
</feature>
<keyword evidence="4 5" id="KW-0472">Membrane</keyword>
<accession>A0A6N6JDV9</accession>
<dbReference type="Pfam" id="PF07681">
    <property type="entry name" value="DoxX"/>
    <property type="match status" value="1"/>
</dbReference>
<sequence length="147" mass="15433">MPLVSGFAPQNAPSQVNLMFQIGRIVLVSLFVLGGVDKLLDPNPALAQMRDVGLPMAEILIWPTIAVELGLGLLVAAGGWLAGGRFVAIAALALIAHTAAVNVLFHDFWTMEGAQARLELSLFFKNVAVAGALAMVAGLYLARRNGA</sequence>
<comment type="subcellular location">
    <subcellularLocation>
        <location evidence="1">Membrane</location>
        <topology evidence="1">Multi-pass membrane protein</topology>
    </subcellularLocation>
</comment>
<organism evidence="6 7">
    <name type="scientific">Litoreibacter roseus</name>
    <dbReference type="NCBI Taxonomy" id="2601869"/>
    <lineage>
        <taxon>Bacteria</taxon>
        <taxon>Pseudomonadati</taxon>
        <taxon>Pseudomonadota</taxon>
        <taxon>Alphaproteobacteria</taxon>
        <taxon>Rhodobacterales</taxon>
        <taxon>Roseobacteraceae</taxon>
        <taxon>Litoreibacter</taxon>
    </lineage>
</organism>
<dbReference type="RefSeq" id="WP_159805763.1">
    <property type="nucleotide sequence ID" value="NZ_BLJE01000002.1"/>
</dbReference>
<evidence type="ECO:0008006" key="8">
    <source>
        <dbReference type="Google" id="ProtNLM"/>
    </source>
</evidence>
<reference evidence="6 7" key="1">
    <citation type="submission" date="2019-12" db="EMBL/GenBank/DDBJ databases">
        <title>Litoreibacter badius sp. nov., a novel bacteriochlorophyll a-containing bacterium in the genus Litoreibacter.</title>
        <authorList>
            <person name="Kanamuro M."/>
            <person name="Takabe Y."/>
            <person name="Mori K."/>
            <person name="Takaichi S."/>
            <person name="Hanada S."/>
        </authorList>
    </citation>
    <scope>NUCLEOTIDE SEQUENCE [LARGE SCALE GENOMIC DNA]</scope>
    <source>
        <strain evidence="6 7">K6</strain>
    </source>
</reference>
<dbReference type="GO" id="GO:0016020">
    <property type="term" value="C:membrane"/>
    <property type="evidence" value="ECO:0007669"/>
    <property type="project" value="UniProtKB-SubCell"/>
</dbReference>
<evidence type="ECO:0000313" key="6">
    <source>
        <dbReference type="EMBL" id="GFE64521.1"/>
    </source>
</evidence>
<dbReference type="AlphaFoldDB" id="A0A6N6JDV9"/>
<feature type="transmembrane region" description="Helical" evidence="5">
    <location>
        <begin position="86"/>
        <end position="110"/>
    </location>
</feature>
<evidence type="ECO:0000256" key="1">
    <source>
        <dbReference type="ARBA" id="ARBA00004141"/>
    </source>
</evidence>
<comment type="caution">
    <text evidence="6">The sequence shown here is derived from an EMBL/GenBank/DDBJ whole genome shotgun (WGS) entry which is preliminary data.</text>
</comment>
<gene>
    <name evidence="6" type="ORF">KIN_15950</name>
</gene>
<evidence type="ECO:0000256" key="2">
    <source>
        <dbReference type="ARBA" id="ARBA00022692"/>
    </source>
</evidence>
<feature type="transmembrane region" description="Helical" evidence="5">
    <location>
        <begin position="122"/>
        <end position="142"/>
    </location>
</feature>
<dbReference type="Proteomes" id="UP000436822">
    <property type="component" value="Unassembled WGS sequence"/>
</dbReference>
<dbReference type="EMBL" id="BLJE01000002">
    <property type="protein sequence ID" value="GFE64521.1"/>
    <property type="molecule type" value="Genomic_DNA"/>
</dbReference>
<name>A0A6N6JDV9_9RHOB</name>
<dbReference type="InterPro" id="IPR032808">
    <property type="entry name" value="DoxX"/>
</dbReference>
<evidence type="ECO:0000256" key="4">
    <source>
        <dbReference type="ARBA" id="ARBA00023136"/>
    </source>
</evidence>
<evidence type="ECO:0000256" key="5">
    <source>
        <dbReference type="SAM" id="Phobius"/>
    </source>
</evidence>
<protein>
    <recommendedName>
        <fullName evidence="8">DoxX family protein</fullName>
    </recommendedName>
</protein>
<dbReference type="OrthoDB" id="9810206at2"/>
<keyword evidence="7" id="KW-1185">Reference proteome</keyword>
<proteinExistence type="predicted"/>
<keyword evidence="2 5" id="KW-0812">Transmembrane</keyword>
<evidence type="ECO:0000256" key="3">
    <source>
        <dbReference type="ARBA" id="ARBA00022989"/>
    </source>
</evidence>